<evidence type="ECO:0000256" key="4">
    <source>
        <dbReference type="ARBA" id="ARBA00023242"/>
    </source>
</evidence>
<feature type="coiled-coil region" evidence="6">
    <location>
        <begin position="281"/>
        <end position="308"/>
    </location>
</feature>
<feature type="domain" description="Nrap protein" evidence="13">
    <location>
        <begin position="1046"/>
        <end position="1165"/>
    </location>
</feature>
<reference evidence="14" key="1">
    <citation type="submission" date="2022-10" db="EMBL/GenBank/DDBJ databases">
        <title>Novel sulphate-reducing endosymbionts in the free-living metamonad Anaeramoeba.</title>
        <authorList>
            <person name="Jerlstrom-Hultqvist J."/>
            <person name="Cepicka I."/>
            <person name="Gallot-Lavallee L."/>
            <person name="Salas-Leiva D."/>
            <person name="Curtis B.A."/>
            <person name="Zahonova K."/>
            <person name="Pipaliya S."/>
            <person name="Dacks J."/>
            <person name="Roger A.J."/>
        </authorList>
    </citation>
    <scope>NUCLEOTIDE SEQUENCE</scope>
    <source>
        <strain evidence="14">BMAN</strain>
    </source>
</reference>
<feature type="domain" description="Nrap protein" evidence="9">
    <location>
        <begin position="376"/>
        <end position="524"/>
    </location>
</feature>
<feature type="domain" description="Nrap protein" evidence="10">
    <location>
        <begin position="531"/>
        <end position="688"/>
    </location>
</feature>
<evidence type="ECO:0000256" key="5">
    <source>
        <dbReference type="RuleBase" id="RU364032"/>
    </source>
</evidence>
<evidence type="ECO:0000256" key="2">
    <source>
        <dbReference type="ARBA" id="ARBA00006674"/>
    </source>
</evidence>
<dbReference type="OMA" id="NPHGGKE"/>
<proteinExistence type="inferred from homology"/>
<protein>
    <submittedName>
        <fullName evidence="14">Nucleolar RNA-associated protein</fullName>
    </submittedName>
</protein>
<dbReference type="InterPro" id="IPR035370">
    <property type="entry name" value="Nrap_D5"/>
</dbReference>
<evidence type="ECO:0000259" key="9">
    <source>
        <dbReference type="Pfam" id="PF17403"/>
    </source>
</evidence>
<comment type="similarity">
    <text evidence="2 5">Belongs to the NRAP family.</text>
</comment>
<dbReference type="Pfam" id="PF17403">
    <property type="entry name" value="Nrap_D2"/>
    <property type="match status" value="1"/>
</dbReference>
<comment type="subcellular location">
    <subcellularLocation>
        <location evidence="1 5">Nucleus</location>
        <location evidence="1 5">Nucleolus</location>
    </subcellularLocation>
</comment>
<dbReference type="GO" id="GO:0006409">
    <property type="term" value="P:tRNA export from nucleus"/>
    <property type="evidence" value="ECO:0007669"/>
    <property type="project" value="TreeGrafter"/>
</dbReference>
<feature type="coiled-coil region" evidence="6">
    <location>
        <begin position="47"/>
        <end position="74"/>
    </location>
</feature>
<dbReference type="Pfam" id="PF17405">
    <property type="entry name" value="Nrap_D4"/>
    <property type="match status" value="1"/>
</dbReference>
<evidence type="ECO:0000259" key="11">
    <source>
        <dbReference type="Pfam" id="PF17405"/>
    </source>
</evidence>
<dbReference type="PANTHER" id="PTHR17972">
    <property type="entry name" value="NUCLEOLAR RNA-ASSOCIATED PROTEIN"/>
    <property type="match status" value="1"/>
</dbReference>
<dbReference type="InterPro" id="IPR035367">
    <property type="entry name" value="Nrap_D2"/>
</dbReference>
<keyword evidence="15" id="KW-1185">Reference proteome</keyword>
<evidence type="ECO:0000256" key="3">
    <source>
        <dbReference type="ARBA" id="ARBA00022884"/>
    </source>
</evidence>
<accession>A0A9Q0LDZ0</accession>
<dbReference type="InterPro" id="IPR035082">
    <property type="entry name" value="Nrap_D1"/>
</dbReference>
<dbReference type="AlphaFoldDB" id="A0A9Q0LDZ0"/>
<feature type="domain" description="Nrap protein" evidence="8">
    <location>
        <begin position="211"/>
        <end position="370"/>
    </location>
</feature>
<dbReference type="InterPro" id="IPR035369">
    <property type="entry name" value="Nrap_D4"/>
</dbReference>
<evidence type="ECO:0000313" key="14">
    <source>
        <dbReference type="EMBL" id="KAJ5070936.1"/>
    </source>
</evidence>
<keyword evidence="4 5" id="KW-0539">Nucleus</keyword>
<dbReference type="InterPro" id="IPR005554">
    <property type="entry name" value="NOL6/Upt22"/>
</dbReference>
<comment type="caution">
    <text evidence="14">The sequence shown here is derived from an EMBL/GenBank/DDBJ whole genome shotgun (WGS) entry which is preliminary data.</text>
</comment>
<dbReference type="Gene3D" id="1.10.1410.10">
    <property type="match status" value="1"/>
</dbReference>
<dbReference type="Pfam" id="PF17404">
    <property type="entry name" value="Nrap_D3"/>
    <property type="match status" value="1"/>
</dbReference>
<sequence length="1175" mass="138401">MEEVIDMRSSDESENSNNEETEQELSSEIEIENENEIENDFENDFDLNEFINENENENENNQLIQNQNDQLNQKNLNQKLPSRKELSQIKENQEILYSNIYKIQIELLLKKIGLDYKKKTQDIKEYLFELKNKIDGIENIKFQIKKNQITINQLQKSQQNQKQFIYSFKKSNFPNLKLSNDTLRMNILKPSNTYLIGSFLTESLVKPYLNIDVGIEIPSDVFEQEDIFDYKYHDKRAIYLHLISQYLQYIDPEQFTNANMHFSFFKGNRRKPILVIKPGFINIATENNTKSEKQKKRTKRKKERLEKRKTKFVIRIIPMISQKTFDINKLSLESNNLKKNSNQNSTPFYNNSILEDMFFYHHLETIHETITNSKSISEGILLIKEWLHKRKLYSYEDGISGFLASIILVFLIYKKRVIPSMTSYQVFRLFLEFFNKSDELISQGIIIDDQNRKIQEKDKLILQSFRKHFDIVILDEFKACNLAAHFKLSSFYAIKEDARITLDLLRNGENNRSLTILNFQNIFLIPTNLNLKYDGYITISSIENFKKKAKKIKYQDCGFENYFKRKIYRILQKGYGNRISSLAVFKPNEDDYGDCNIQESMKNHFKSKFSLIIGINLNPENCFKIVDRGPEADDQIKAAKFRKLWGKLSELRRFTDGSILEAVAWEKYTEKQESIPRAIAEFLLAHHFGLEVGKHFHFIGDKFSKLIKIQKMVIRSGFQGKKKTVLSHYHQICELVISSFQKISQNMKELDELPLDIISIQPLSDIFSQTSIDVNKPIEFKLEFETSAKWPDNIQAIKHLKIAFLIEISKGLEKYHKINSKISLDYLDVFTNSGFVLRFFLSNGKENDLLEKNRPQDYKEIEKKILFEPNHRDFITQNFTKKNQIYPELTRLCKQWIHSNYLSDYFSNELIEILVGYLFSTSNIRYSQPNSLYSGFLRFLDFMINFEFQNFPIILDPNHILSAQDLEKIDKQFQSLKNKVPIYVSTSQYPIGTRYTSENPTKLIMKRMQKIAQKTLNELLSIFETQEITNKELFNQIQKIFQVQITDFDLIIKLKNSRLIRKKLEKNGIDFYSGFSPKEKFLQELNNKLGFAILFFHNQMELDSEIGIVFKPSSFLPKEFKLSDLTSINCAIPTKIQEDNLITIPNIFEIISSIWIIGEGIIESIESNFENKILF</sequence>
<evidence type="ECO:0000256" key="6">
    <source>
        <dbReference type="SAM" id="Coils"/>
    </source>
</evidence>
<evidence type="ECO:0000256" key="1">
    <source>
        <dbReference type="ARBA" id="ARBA00004604"/>
    </source>
</evidence>
<dbReference type="Gene3D" id="3.30.70.3020">
    <property type="match status" value="1"/>
</dbReference>
<dbReference type="Proteomes" id="UP001149090">
    <property type="component" value="Unassembled WGS sequence"/>
</dbReference>
<dbReference type="InterPro" id="IPR035368">
    <property type="entry name" value="Nrap_D3"/>
</dbReference>
<dbReference type="GO" id="GO:0006364">
    <property type="term" value="P:rRNA processing"/>
    <property type="evidence" value="ECO:0007669"/>
    <property type="project" value="TreeGrafter"/>
</dbReference>
<dbReference type="EMBL" id="JAPDFW010000092">
    <property type="protein sequence ID" value="KAJ5070936.1"/>
    <property type="molecule type" value="Genomic_DNA"/>
</dbReference>
<evidence type="ECO:0000313" key="15">
    <source>
        <dbReference type="Proteomes" id="UP001149090"/>
    </source>
</evidence>
<dbReference type="GO" id="GO:0034456">
    <property type="term" value="C:UTP-C complex"/>
    <property type="evidence" value="ECO:0007669"/>
    <property type="project" value="TreeGrafter"/>
</dbReference>
<dbReference type="Gene3D" id="3.30.70.3030">
    <property type="match status" value="1"/>
</dbReference>
<name>A0A9Q0LDZ0_ANAIG</name>
<dbReference type="PANTHER" id="PTHR17972:SF0">
    <property type="entry name" value="NUCLEOLAR PROTEIN 6"/>
    <property type="match status" value="1"/>
</dbReference>
<dbReference type="GO" id="GO:0003723">
    <property type="term" value="F:RNA binding"/>
    <property type="evidence" value="ECO:0007669"/>
    <property type="project" value="UniProtKB-KW"/>
</dbReference>
<keyword evidence="3 5" id="KW-0694">RNA-binding</keyword>
<feature type="domain" description="Nrap protein" evidence="12">
    <location>
        <begin position="885"/>
        <end position="1035"/>
    </location>
</feature>
<gene>
    <name evidence="14" type="ORF">M0811_01917</name>
</gene>
<evidence type="ECO:0000259" key="12">
    <source>
        <dbReference type="Pfam" id="PF17406"/>
    </source>
</evidence>
<dbReference type="Pfam" id="PF03813">
    <property type="entry name" value="Nrap"/>
    <property type="match status" value="1"/>
</dbReference>
<evidence type="ECO:0000259" key="8">
    <source>
        <dbReference type="Pfam" id="PF03813"/>
    </source>
</evidence>
<evidence type="ECO:0000259" key="10">
    <source>
        <dbReference type="Pfam" id="PF17404"/>
    </source>
</evidence>
<feature type="compositionally biased region" description="Acidic residues" evidence="7">
    <location>
        <begin position="12"/>
        <end position="39"/>
    </location>
</feature>
<dbReference type="GO" id="GO:0032040">
    <property type="term" value="C:small-subunit processome"/>
    <property type="evidence" value="ECO:0007669"/>
    <property type="project" value="TreeGrafter"/>
</dbReference>
<dbReference type="Pfam" id="PF17407">
    <property type="entry name" value="Nrap_D6"/>
    <property type="match status" value="1"/>
</dbReference>
<dbReference type="InterPro" id="IPR035371">
    <property type="entry name" value="Nrap_D6"/>
</dbReference>
<dbReference type="OrthoDB" id="10251401at2759"/>
<keyword evidence="6" id="KW-0175">Coiled coil</keyword>
<feature type="region of interest" description="Disordered" evidence="7">
    <location>
        <begin position="1"/>
        <end position="39"/>
    </location>
</feature>
<feature type="domain" description="Nrap protein" evidence="11">
    <location>
        <begin position="733"/>
        <end position="874"/>
    </location>
</feature>
<evidence type="ECO:0000256" key="7">
    <source>
        <dbReference type="SAM" id="MobiDB-lite"/>
    </source>
</evidence>
<dbReference type="Pfam" id="PF17406">
    <property type="entry name" value="Nrap_D5"/>
    <property type="match status" value="1"/>
</dbReference>
<evidence type="ECO:0000259" key="13">
    <source>
        <dbReference type="Pfam" id="PF17407"/>
    </source>
</evidence>
<dbReference type="GO" id="GO:0032545">
    <property type="term" value="C:CURI complex"/>
    <property type="evidence" value="ECO:0007669"/>
    <property type="project" value="TreeGrafter"/>
</dbReference>
<organism evidence="14 15">
    <name type="scientific">Anaeramoeba ignava</name>
    <name type="common">Anaerobic marine amoeba</name>
    <dbReference type="NCBI Taxonomy" id="1746090"/>
    <lineage>
        <taxon>Eukaryota</taxon>
        <taxon>Metamonada</taxon>
        <taxon>Anaeramoebidae</taxon>
        <taxon>Anaeramoeba</taxon>
    </lineage>
</organism>
<feature type="compositionally biased region" description="Basic and acidic residues" evidence="7">
    <location>
        <begin position="1"/>
        <end position="11"/>
    </location>
</feature>